<name>A0A8B8CVN4_CRAVI</name>
<evidence type="ECO:0000259" key="11">
    <source>
        <dbReference type="Pfam" id="PF16187"/>
    </source>
</evidence>
<dbReference type="InterPro" id="IPR050626">
    <property type="entry name" value="Peptidase_M16"/>
</dbReference>
<gene>
    <name evidence="14" type="primary">LOC111122432</name>
</gene>
<evidence type="ECO:0000256" key="1">
    <source>
        <dbReference type="ARBA" id="ARBA00007261"/>
    </source>
</evidence>
<evidence type="ECO:0000259" key="9">
    <source>
        <dbReference type="Pfam" id="PF00675"/>
    </source>
</evidence>
<protein>
    <submittedName>
        <fullName evidence="14">Nardilysin-like</fullName>
    </submittedName>
</protein>
<dbReference type="Pfam" id="PF16187">
    <property type="entry name" value="Peptidase_M16_M"/>
    <property type="match status" value="1"/>
</dbReference>
<feature type="domain" description="Peptidase M16 middle/third" evidence="11">
    <location>
        <begin position="479"/>
        <end position="760"/>
    </location>
</feature>
<dbReference type="GO" id="GO:0005737">
    <property type="term" value="C:cytoplasm"/>
    <property type="evidence" value="ECO:0007669"/>
    <property type="project" value="UniProtKB-ARBA"/>
</dbReference>
<dbReference type="PANTHER" id="PTHR43690:SF18">
    <property type="entry name" value="INSULIN-DEGRADING ENZYME-RELATED"/>
    <property type="match status" value="1"/>
</dbReference>
<keyword evidence="2" id="KW-0645">Protease</keyword>
<dbReference type="Pfam" id="PF22456">
    <property type="entry name" value="PqqF-like_C_4"/>
    <property type="match status" value="1"/>
</dbReference>
<dbReference type="InterPro" id="IPR007863">
    <property type="entry name" value="Peptidase_M16_C"/>
</dbReference>
<comment type="similarity">
    <text evidence="1 7">Belongs to the peptidase M16 family.</text>
</comment>
<dbReference type="Pfam" id="PF05193">
    <property type="entry name" value="Peptidase_M16_C"/>
    <property type="match status" value="1"/>
</dbReference>
<evidence type="ECO:0000256" key="5">
    <source>
        <dbReference type="ARBA" id="ARBA00022833"/>
    </source>
</evidence>
<dbReference type="GeneID" id="111122432"/>
<dbReference type="InterPro" id="IPR011765">
    <property type="entry name" value="Pept_M16_N"/>
</dbReference>
<dbReference type="Gene3D" id="3.30.830.10">
    <property type="entry name" value="Metalloenzyme, LuxS/M16 peptidase-like"/>
    <property type="match status" value="4"/>
</dbReference>
<dbReference type="Pfam" id="PF00675">
    <property type="entry name" value="Peptidase_M16"/>
    <property type="match status" value="1"/>
</dbReference>
<evidence type="ECO:0000313" key="13">
    <source>
        <dbReference type="Proteomes" id="UP000694844"/>
    </source>
</evidence>
<evidence type="ECO:0000259" key="10">
    <source>
        <dbReference type="Pfam" id="PF05193"/>
    </source>
</evidence>
<evidence type="ECO:0000256" key="7">
    <source>
        <dbReference type="RuleBase" id="RU004447"/>
    </source>
</evidence>
<reference evidence="14" key="1">
    <citation type="submission" date="2025-08" db="UniProtKB">
        <authorList>
            <consortium name="RefSeq"/>
        </authorList>
    </citation>
    <scope>IDENTIFICATION</scope>
    <source>
        <tissue evidence="14">Whole sample</tissue>
    </source>
</reference>
<dbReference type="KEGG" id="cvn:111122432"/>
<dbReference type="GO" id="GO:0004222">
    <property type="term" value="F:metalloendopeptidase activity"/>
    <property type="evidence" value="ECO:0007669"/>
    <property type="project" value="InterPro"/>
</dbReference>
<dbReference type="OrthoDB" id="4953at2759"/>
<evidence type="ECO:0000256" key="3">
    <source>
        <dbReference type="ARBA" id="ARBA00022723"/>
    </source>
</evidence>
<dbReference type="GO" id="GO:0006508">
    <property type="term" value="P:proteolysis"/>
    <property type="evidence" value="ECO:0007669"/>
    <property type="project" value="UniProtKB-KW"/>
</dbReference>
<evidence type="ECO:0000256" key="8">
    <source>
        <dbReference type="SAM" id="MobiDB-lite"/>
    </source>
</evidence>
<keyword evidence="13" id="KW-1185">Reference proteome</keyword>
<keyword evidence="3" id="KW-0479">Metal-binding</keyword>
<dbReference type="Proteomes" id="UP000694844">
    <property type="component" value="Chromosome 2"/>
</dbReference>
<keyword evidence="4" id="KW-0378">Hydrolase</keyword>
<dbReference type="InterPro" id="IPR054734">
    <property type="entry name" value="PqqF-like_C_4"/>
</dbReference>
<feature type="domain" description="Peptidase M16 C-terminal" evidence="10">
    <location>
        <begin position="289"/>
        <end position="473"/>
    </location>
</feature>
<sequence>MNNLHKYGKYLKLIGRETFLSQGKVLVHYPYRLGERDKFNLIENIHKFKRSYSVKMEQPIQVVKSENDKRNYRWINLENGLQAILISDLLEDEEEAEEAPWDDEEEGEHEDEEESHQEEEMETDDEEEDDKGGEKKSAAALCISNGSFSDPPNIPGLAHFLEHMVFMGSKKYPQENKLDDFLSKHGGFTNAWTDCERTSFHFDVEQKYFHQALDIFAQFFIHPLLRQDSVDREIQAVDSEYQMSLPSDDERACMLYGSLAKEGHPMGKFFTGSFDSLKTIPQQDGIDVYDNLKDFEHKMYSAQFMTLAVQSKVGLDKLEKWVREIFSEVPNNKLPRQTFDHLQNPFDMEKFGKLYYIDPVKDKNMLEIIWSFPPMMPHYRKKPLSNLDFFLGHEGEGSLLAYLKSRYFATAVESGHSFNGFELNTTATQFVVNLTLTELGLKRFEEVLMAVFQYIHMLKTKGVQKQYYDEMKTIEETKFRFKEKGDAMDYVERVSENMQLFAPVDVLTGRDFLYEYDPELIAKCLSDLRADNCCIFLSSKLLADKCDRQDIKWCPVKYGVDDIKPDWRNQWIEPPLNPHLTLPQPNKSIATDFALAEVEAKFIKKHPTVLTESDLCTLYYKKDTKFKVPKAYVCVQLLSPVASQSVKSQALLRIFEALMNHKLDAPAYPAILAGYDYSIHTDETGLRFKINGFNQKLLELFDLLLNAVFEYSCDDELFPFMRNKVKRELFNDIIKPAELVRVLRFSVIDPNYQSSAEMYAVIDTLTNQDLQQVLADFRQSIKADVMVVGNVTPKEATCYKDRLESKLSGKLEPANMLKKRLYQVPKQWSCCQINSFNMEDANSSITVYLQSEPGDIRTTVLNELLDTRMEEPCFDVLRTQLQLGYTVYCQNLITNGILGFAVTVQFQAQKFTMREVDNHIEDFLNKFKEILDSMTKDEFDTLVESLIAAKQTEDTYLGEEVKRYWSECTEQNYLFDRLEKEIAVLKTLTLEDLQDWYKQFLGENQRRISFQVLGNPEVEQADMSATGDEMEPPLKKANTARGHQSYTVTPVKDASYQDHQCITDICKFRSGLTLHDHHCITK</sequence>
<keyword evidence="6" id="KW-0482">Metalloprotease</keyword>
<dbReference type="InterPro" id="IPR011249">
    <property type="entry name" value="Metalloenz_LuxS/M16"/>
</dbReference>
<evidence type="ECO:0000313" key="14">
    <source>
        <dbReference type="RefSeq" id="XP_022319932.1"/>
    </source>
</evidence>
<dbReference type="GO" id="GO:0046872">
    <property type="term" value="F:metal ion binding"/>
    <property type="evidence" value="ECO:0007669"/>
    <property type="project" value="UniProtKB-KW"/>
</dbReference>
<dbReference type="FunFam" id="3.30.830.10:FF:000005">
    <property type="entry name" value="nardilysin isoform X1"/>
    <property type="match status" value="1"/>
</dbReference>
<evidence type="ECO:0000256" key="2">
    <source>
        <dbReference type="ARBA" id="ARBA00022670"/>
    </source>
</evidence>
<dbReference type="InterPro" id="IPR001431">
    <property type="entry name" value="Pept_M16_Zn_BS"/>
</dbReference>
<feature type="domain" description="Peptidase M16 N-terminal" evidence="9">
    <location>
        <begin position="133"/>
        <end position="245"/>
    </location>
</feature>
<dbReference type="AlphaFoldDB" id="A0A8B8CVN4"/>
<organism evidence="13 14">
    <name type="scientific">Crassostrea virginica</name>
    <name type="common">Eastern oyster</name>
    <dbReference type="NCBI Taxonomy" id="6565"/>
    <lineage>
        <taxon>Eukaryota</taxon>
        <taxon>Metazoa</taxon>
        <taxon>Spiralia</taxon>
        <taxon>Lophotrochozoa</taxon>
        <taxon>Mollusca</taxon>
        <taxon>Bivalvia</taxon>
        <taxon>Autobranchia</taxon>
        <taxon>Pteriomorphia</taxon>
        <taxon>Ostreida</taxon>
        <taxon>Ostreoidea</taxon>
        <taxon>Ostreidae</taxon>
        <taxon>Crassostrea</taxon>
    </lineage>
</organism>
<keyword evidence="5" id="KW-0862">Zinc</keyword>
<dbReference type="PANTHER" id="PTHR43690">
    <property type="entry name" value="NARDILYSIN"/>
    <property type="match status" value="1"/>
</dbReference>
<dbReference type="InterPro" id="IPR032632">
    <property type="entry name" value="Peptidase_M16_M"/>
</dbReference>
<dbReference type="SUPFAM" id="SSF63411">
    <property type="entry name" value="LuxS/MPP-like metallohydrolase"/>
    <property type="match status" value="4"/>
</dbReference>
<proteinExistence type="inferred from homology"/>
<accession>A0A8B8CVN4</accession>
<evidence type="ECO:0000256" key="6">
    <source>
        <dbReference type="ARBA" id="ARBA00023049"/>
    </source>
</evidence>
<evidence type="ECO:0000256" key="4">
    <source>
        <dbReference type="ARBA" id="ARBA00022801"/>
    </source>
</evidence>
<dbReference type="RefSeq" id="XP_022319932.1">
    <property type="nucleotide sequence ID" value="XM_022464224.1"/>
</dbReference>
<feature type="compositionally biased region" description="Acidic residues" evidence="8">
    <location>
        <begin position="92"/>
        <end position="131"/>
    </location>
</feature>
<feature type="region of interest" description="Disordered" evidence="8">
    <location>
        <begin position="92"/>
        <end position="137"/>
    </location>
</feature>
<feature type="domain" description="Coenzyme PQQ synthesis protein F-like C-terminal lobe" evidence="12">
    <location>
        <begin position="864"/>
        <end position="965"/>
    </location>
</feature>
<dbReference type="PROSITE" id="PS00143">
    <property type="entry name" value="INSULINASE"/>
    <property type="match status" value="1"/>
</dbReference>
<evidence type="ECO:0000259" key="12">
    <source>
        <dbReference type="Pfam" id="PF22456"/>
    </source>
</evidence>